<dbReference type="SMART" id="SM00194">
    <property type="entry name" value="PTPc"/>
    <property type="match status" value="1"/>
</dbReference>
<dbReference type="AlphaFoldDB" id="A0A6I9YAS6"/>
<dbReference type="PROSITE" id="PS50055">
    <property type="entry name" value="TYR_PHOSPHATASE_PTP"/>
    <property type="match status" value="2"/>
</dbReference>
<evidence type="ECO:0000256" key="3">
    <source>
        <dbReference type="ARBA" id="ARBA00022729"/>
    </source>
</evidence>
<evidence type="ECO:0000256" key="8">
    <source>
        <dbReference type="SAM" id="MobiDB-lite"/>
    </source>
</evidence>
<feature type="domain" description="Tyrosine specific protein phosphatases" evidence="11">
    <location>
        <begin position="450"/>
        <end position="536"/>
    </location>
</feature>
<accession>A0A6I9YAS6</accession>
<dbReference type="EC" id="3.1.3.48" evidence="2"/>
<dbReference type="SMART" id="SM00404">
    <property type="entry name" value="PTPc_motif"/>
    <property type="match status" value="2"/>
</dbReference>
<keyword evidence="12" id="KW-1185">Reference proteome</keyword>
<feature type="transmembrane region" description="Helical" evidence="9">
    <location>
        <begin position="141"/>
        <end position="162"/>
    </location>
</feature>
<feature type="domain" description="Tyrosine specific protein phosphatases" evidence="11">
    <location>
        <begin position="171"/>
        <end position="222"/>
    </location>
</feature>
<keyword evidence="5" id="KW-0904">Protein phosphatase</keyword>
<feature type="region of interest" description="Disordered" evidence="8">
    <location>
        <begin position="312"/>
        <end position="332"/>
    </location>
</feature>
<feature type="compositionally biased region" description="Polar residues" evidence="8">
    <location>
        <begin position="610"/>
        <end position="624"/>
    </location>
</feature>
<keyword evidence="6 9" id="KW-0472">Membrane</keyword>
<dbReference type="SUPFAM" id="SSF52799">
    <property type="entry name" value="(Phosphotyrosine protein) phosphatases II"/>
    <property type="match status" value="2"/>
</dbReference>
<evidence type="ECO:0000256" key="5">
    <source>
        <dbReference type="ARBA" id="ARBA00022912"/>
    </source>
</evidence>
<keyword evidence="3" id="KW-0732">Signal</keyword>
<evidence type="ECO:0000259" key="11">
    <source>
        <dbReference type="PROSITE" id="PS50056"/>
    </source>
</evidence>
<dbReference type="InterPro" id="IPR003961">
    <property type="entry name" value="FN3_dom"/>
</dbReference>
<name>A0A6I9YAS6_9SAUR</name>
<evidence type="ECO:0000256" key="7">
    <source>
        <dbReference type="ARBA" id="ARBA00051722"/>
    </source>
</evidence>
<dbReference type="InterPro" id="IPR003595">
    <property type="entry name" value="Tyr_Pase_cat"/>
</dbReference>
<comment type="subcellular location">
    <subcellularLocation>
        <location evidence="1">Membrane</location>
        <topology evidence="1">Single-pass membrane protein</topology>
    </subcellularLocation>
</comment>
<dbReference type="OrthoDB" id="5794147at2759"/>
<keyword evidence="4" id="KW-0378">Hydrolase</keyword>
<dbReference type="KEGG" id="tsr:106548146"/>
<evidence type="ECO:0000259" key="10">
    <source>
        <dbReference type="PROSITE" id="PS50055"/>
    </source>
</evidence>
<organism evidence="12 13">
    <name type="scientific">Thamnophis sirtalis</name>
    <dbReference type="NCBI Taxonomy" id="35019"/>
    <lineage>
        <taxon>Eukaryota</taxon>
        <taxon>Metazoa</taxon>
        <taxon>Chordata</taxon>
        <taxon>Craniata</taxon>
        <taxon>Vertebrata</taxon>
        <taxon>Euteleostomi</taxon>
        <taxon>Lepidosauria</taxon>
        <taxon>Squamata</taxon>
        <taxon>Bifurcata</taxon>
        <taxon>Unidentata</taxon>
        <taxon>Episquamata</taxon>
        <taxon>Toxicofera</taxon>
        <taxon>Serpentes</taxon>
        <taxon>Colubroidea</taxon>
        <taxon>Colubridae</taxon>
        <taxon>Natricinae</taxon>
        <taxon>Thamnophis</taxon>
    </lineage>
</organism>
<evidence type="ECO:0000256" key="6">
    <source>
        <dbReference type="ARBA" id="ARBA00023136"/>
    </source>
</evidence>
<dbReference type="PANTHER" id="PTHR19134">
    <property type="entry name" value="RECEPTOR-TYPE TYROSINE-PROTEIN PHOSPHATASE"/>
    <property type="match status" value="1"/>
</dbReference>
<dbReference type="Proteomes" id="UP000504617">
    <property type="component" value="Unplaced"/>
</dbReference>
<dbReference type="CDD" id="cd00063">
    <property type="entry name" value="FN3"/>
    <property type="match status" value="1"/>
</dbReference>
<dbReference type="GeneID" id="106548146"/>
<dbReference type="GO" id="GO:0016020">
    <property type="term" value="C:membrane"/>
    <property type="evidence" value="ECO:0007669"/>
    <property type="project" value="UniProtKB-SubCell"/>
</dbReference>
<sequence length="624" mass="70574">MEEESASYGDIIVSISERKVCPDYIIQKLHINHVSKNTKTCKSLVNNCKPSPLKDFTLNLSKKGNNIVDASCTGPDELNGPEKHYTLKWDGNNEQTSNTCKFEVDNLSFLKTYTFHVSVSNGEHSSDTKSETISTKYNTKAVIGFLAFLIIVTVVALLLVLYKIYILNRKNSSAGVGRTGTYIGIDAMLEGLEVEGRVDVYGYIAKLRRQRCLMVQVEAQYILIHHALVEYVQFGETEVFVSELPNYLSQLKKKDPLSDPSLLEAEFQRLPLYKNWQNQKAGRKQENAEKNRNASVIPYDYNRVLFKHEEEGNRECEQDVDSSDGDSDCEEEPNKYINASFIPSYWVQNGIIATQGPLPETIGDFWNMVYQKKVKVIVMLTDNQELCAPYWQEDKMTYDNITVELKDTSRSPSYTTRAFDISHVKRKESRKVFQYQYHKWDSSDLPETPQDLITMIQNLKQKFSSQDGAEAHLINKGKSVPLVVHCGDGSKQTGVFCALLNLLECAETEGVIDVFQVVKALRRARTEMISSFEGYQFLYDAIASLYPAQNGQLQNAQCHEQITNTQNEVKKEEGSNSLESDFQLMSHESGNDAEMCDDFKAKDTSREAESSINGPTNPVLSGMA</sequence>
<evidence type="ECO:0000256" key="9">
    <source>
        <dbReference type="SAM" id="Phobius"/>
    </source>
</evidence>
<dbReference type="PRINTS" id="PR00700">
    <property type="entry name" value="PRTYPHPHTASE"/>
</dbReference>
<evidence type="ECO:0000256" key="2">
    <source>
        <dbReference type="ARBA" id="ARBA00013064"/>
    </source>
</evidence>
<gene>
    <name evidence="13" type="primary">LOC106548146</name>
</gene>
<feature type="compositionally biased region" description="Basic and acidic residues" evidence="8">
    <location>
        <begin position="597"/>
        <end position="609"/>
    </location>
</feature>
<dbReference type="InterPro" id="IPR050348">
    <property type="entry name" value="Protein-Tyr_Phosphatase"/>
</dbReference>
<dbReference type="PANTHER" id="PTHR19134:SF559">
    <property type="entry name" value="TYROSINE-PROTEIN PHOSPHATASE DOMAIN-CONTAINING PROTEIN"/>
    <property type="match status" value="1"/>
</dbReference>
<dbReference type="InterPro" id="IPR000242">
    <property type="entry name" value="PTP_cat"/>
</dbReference>
<evidence type="ECO:0000256" key="1">
    <source>
        <dbReference type="ARBA" id="ARBA00004167"/>
    </source>
</evidence>
<feature type="region of interest" description="Disordered" evidence="8">
    <location>
        <begin position="587"/>
        <end position="624"/>
    </location>
</feature>
<feature type="domain" description="Tyrosine-protein phosphatase" evidence="10">
    <location>
        <begin position="263"/>
        <end position="545"/>
    </location>
</feature>
<dbReference type="FunFam" id="3.90.190.10:FF:000042">
    <property type="entry name" value="receptor-type tyrosine-protein phosphatase C isoform X1"/>
    <property type="match status" value="1"/>
</dbReference>
<dbReference type="Gene3D" id="3.90.190.10">
    <property type="entry name" value="Protein tyrosine phosphatase superfamily"/>
    <property type="match status" value="2"/>
</dbReference>
<dbReference type="InterPro" id="IPR029021">
    <property type="entry name" value="Prot-tyrosine_phosphatase-like"/>
</dbReference>
<evidence type="ECO:0000256" key="4">
    <source>
        <dbReference type="ARBA" id="ARBA00022801"/>
    </source>
</evidence>
<keyword evidence="9" id="KW-1133">Transmembrane helix</keyword>
<dbReference type="RefSeq" id="XP_013920940.1">
    <property type="nucleotide sequence ID" value="XM_014065465.1"/>
</dbReference>
<dbReference type="GO" id="GO:0004725">
    <property type="term" value="F:protein tyrosine phosphatase activity"/>
    <property type="evidence" value="ECO:0007669"/>
    <property type="project" value="UniProtKB-EC"/>
</dbReference>
<feature type="domain" description="Tyrosine-protein phosphatase" evidence="10">
    <location>
        <begin position="1"/>
        <end position="231"/>
    </location>
</feature>
<dbReference type="InterPro" id="IPR036116">
    <property type="entry name" value="FN3_sf"/>
</dbReference>
<comment type="catalytic activity">
    <reaction evidence="7">
        <text>O-phospho-L-tyrosyl-[protein] + H2O = L-tyrosyl-[protein] + phosphate</text>
        <dbReference type="Rhea" id="RHEA:10684"/>
        <dbReference type="Rhea" id="RHEA-COMP:10136"/>
        <dbReference type="Rhea" id="RHEA-COMP:20101"/>
        <dbReference type="ChEBI" id="CHEBI:15377"/>
        <dbReference type="ChEBI" id="CHEBI:43474"/>
        <dbReference type="ChEBI" id="CHEBI:46858"/>
        <dbReference type="ChEBI" id="CHEBI:61978"/>
        <dbReference type="EC" id="3.1.3.48"/>
    </reaction>
</comment>
<dbReference type="Pfam" id="PF00102">
    <property type="entry name" value="Y_phosphatase"/>
    <property type="match status" value="2"/>
</dbReference>
<feature type="compositionally biased region" description="Acidic residues" evidence="8">
    <location>
        <begin position="318"/>
        <end position="331"/>
    </location>
</feature>
<dbReference type="SUPFAM" id="SSF49265">
    <property type="entry name" value="Fibronectin type III"/>
    <property type="match status" value="1"/>
</dbReference>
<reference evidence="13" key="1">
    <citation type="submission" date="2025-08" db="UniProtKB">
        <authorList>
            <consortium name="RefSeq"/>
        </authorList>
    </citation>
    <scope>IDENTIFICATION</scope>
</reference>
<evidence type="ECO:0000313" key="13">
    <source>
        <dbReference type="RefSeq" id="XP_013920940.1"/>
    </source>
</evidence>
<evidence type="ECO:0000313" key="12">
    <source>
        <dbReference type="Proteomes" id="UP000504617"/>
    </source>
</evidence>
<dbReference type="PROSITE" id="PS50056">
    <property type="entry name" value="TYR_PHOSPHATASE_2"/>
    <property type="match status" value="2"/>
</dbReference>
<keyword evidence="9" id="KW-0812">Transmembrane</keyword>
<proteinExistence type="predicted"/>
<dbReference type="InterPro" id="IPR000387">
    <property type="entry name" value="Tyr_Pase_dom"/>
</dbReference>
<protein>
    <recommendedName>
        <fullName evidence="2">protein-tyrosine-phosphatase</fullName>
        <ecNumber evidence="2">3.1.3.48</ecNumber>
    </recommendedName>
</protein>